<evidence type="ECO:0000313" key="4">
    <source>
        <dbReference type="EMBL" id="CAG1854067.1"/>
    </source>
</evidence>
<dbReference type="Pfam" id="PF05282">
    <property type="entry name" value="AAR2"/>
    <property type="match status" value="1"/>
</dbReference>
<reference evidence="4" key="1">
    <citation type="submission" date="2021-03" db="EMBL/GenBank/DDBJ databases">
        <authorList>
            <consortium name="Genoscope - CEA"/>
            <person name="William W."/>
        </authorList>
    </citation>
    <scope>NUCLEOTIDE SEQUENCE</scope>
    <source>
        <strain evidence="4">Doubled-haploid Pahang</strain>
    </source>
</reference>
<protein>
    <submittedName>
        <fullName evidence="4">(wild Malaysian banana) hypothetical protein</fullName>
    </submittedName>
</protein>
<dbReference type="PANTHER" id="PTHR12689">
    <property type="entry name" value="A1 CISTRON SPLICING FACTOR AAR2-RELATED"/>
    <property type="match status" value="1"/>
</dbReference>
<dbReference type="OrthoDB" id="201752at2759"/>
<organism evidence="4">
    <name type="scientific">Musa acuminata subsp. malaccensis</name>
    <name type="common">Wild banana</name>
    <name type="synonym">Musa malaccensis</name>
    <dbReference type="NCBI Taxonomy" id="214687"/>
    <lineage>
        <taxon>Eukaryota</taxon>
        <taxon>Viridiplantae</taxon>
        <taxon>Streptophyta</taxon>
        <taxon>Embryophyta</taxon>
        <taxon>Tracheophyta</taxon>
        <taxon>Spermatophyta</taxon>
        <taxon>Magnoliopsida</taxon>
        <taxon>Liliopsida</taxon>
        <taxon>Zingiberales</taxon>
        <taxon>Musaceae</taxon>
        <taxon>Musa</taxon>
    </lineage>
</organism>
<dbReference type="InterPro" id="IPR033647">
    <property type="entry name" value="Aar2_N"/>
</dbReference>
<proteinExistence type="inferred from homology"/>
<sequence length="391" mass="44667">MDQEAALDLVKKGATLLLLDVPQFTLFGIDTQMFSVGPMFKGMKMIPPGTHFIYYSPSSKEGNEFSPTVGFFLTTHPAEVVVRKWHHQEERLIKVSEDEEGRYSEAVRRLEFDPHLGPYALDRHGEWKQLSNYITQNIIERIEPIGGDIMIAYESGLIDRVPISVMERRLMEQLKDSKFSNSEAEGSHRRGCYYTSIPHAVKHKGISGEELTAINLDKTKLLEAILMKDYGGEEDSLLGELQFAFVAFMMGQSLEAFLQWKSLISLLLSCTEAPLRTRTQLFSKFIRVLYSQLKHGFHKKQNHGNDSGKGISLFLDDVWFSKDIFLFRLCKDFFPLVLESPVVDGDLLLWMRKLKRLLEIALGWDFADVMEVICNEGDEFSPVIVPSEEVN</sequence>
<name>A0A8D7FHL4_MUSAM</name>
<dbReference type="InterPro" id="IPR038516">
    <property type="entry name" value="AAR2_N_sf"/>
</dbReference>
<dbReference type="CDD" id="cd13777">
    <property type="entry name" value="Aar2_N"/>
    <property type="match status" value="1"/>
</dbReference>
<evidence type="ECO:0000259" key="2">
    <source>
        <dbReference type="Pfam" id="PF05282"/>
    </source>
</evidence>
<dbReference type="FunFam" id="2.60.34.20:FF:000001">
    <property type="entry name" value="protein AAR2 homolog"/>
    <property type="match status" value="1"/>
</dbReference>
<gene>
    <name evidence="4" type="ORF">GSMUA_322930.1</name>
</gene>
<dbReference type="Pfam" id="PF20981">
    <property type="entry name" value="AAR2_1st"/>
    <property type="match status" value="1"/>
</dbReference>
<feature type="domain" description="AAR2 N-terminal" evidence="3">
    <location>
        <begin position="13"/>
        <end position="144"/>
    </location>
</feature>
<evidence type="ECO:0000259" key="3">
    <source>
        <dbReference type="Pfam" id="PF20981"/>
    </source>
</evidence>
<feature type="domain" description="AAR2 C-terminal" evidence="2">
    <location>
        <begin position="194"/>
        <end position="366"/>
    </location>
</feature>
<dbReference type="AlphaFoldDB" id="A0A8D7FHL4"/>
<dbReference type="Gene3D" id="1.25.40.550">
    <property type="entry name" value="Aar2, C-terminal domain-like"/>
    <property type="match status" value="1"/>
</dbReference>
<dbReference type="InterPro" id="IPR038514">
    <property type="entry name" value="AAR2_C_sf"/>
</dbReference>
<dbReference type="InterPro" id="IPR033648">
    <property type="entry name" value="AAR2_C"/>
</dbReference>
<dbReference type="Gene3D" id="2.60.34.20">
    <property type="match status" value="1"/>
</dbReference>
<dbReference type="FunFam" id="1.25.40.550:FF:000002">
    <property type="entry name" value="AAR2 protein family"/>
    <property type="match status" value="1"/>
</dbReference>
<dbReference type="CDD" id="cd13778">
    <property type="entry name" value="Aar2_C"/>
    <property type="match status" value="1"/>
</dbReference>
<evidence type="ECO:0000256" key="1">
    <source>
        <dbReference type="ARBA" id="ARBA00006281"/>
    </source>
</evidence>
<accession>A0A8D7FHL4</accession>
<dbReference type="InterPro" id="IPR007946">
    <property type="entry name" value="AAR2"/>
</dbReference>
<dbReference type="EMBL" id="HG996476">
    <property type="protein sequence ID" value="CAG1854067.1"/>
    <property type="molecule type" value="Genomic_DNA"/>
</dbReference>
<dbReference type="PANTHER" id="PTHR12689:SF4">
    <property type="entry name" value="PROTEIN AAR2 HOMOLOG"/>
    <property type="match status" value="1"/>
</dbReference>
<comment type="similarity">
    <text evidence="1">Belongs to the AAR2 family.</text>
</comment>